<gene>
    <name evidence="11 15" type="primary">dnaJ</name>
    <name evidence="15" type="ORF">JFL75_02720</name>
</gene>
<comment type="subcellular location">
    <subcellularLocation>
        <location evidence="11">Cytoplasm</location>
    </subcellularLocation>
</comment>
<dbReference type="RefSeq" id="WP_215627143.1">
    <property type="nucleotide sequence ID" value="NZ_CP067089.2"/>
</dbReference>
<dbReference type="GO" id="GO:0005737">
    <property type="term" value="C:cytoplasm"/>
    <property type="evidence" value="ECO:0007669"/>
    <property type="project" value="UniProtKB-SubCell"/>
</dbReference>
<dbReference type="HAMAP" id="MF_01152">
    <property type="entry name" value="DnaJ"/>
    <property type="match status" value="1"/>
</dbReference>
<dbReference type="EMBL" id="CP067089">
    <property type="protein sequence ID" value="QQO09840.1"/>
    <property type="molecule type" value="Genomic_DNA"/>
</dbReference>
<evidence type="ECO:0000259" key="14">
    <source>
        <dbReference type="PROSITE" id="PS51188"/>
    </source>
</evidence>
<keyword evidence="11" id="KW-0963">Cytoplasm</keyword>
<dbReference type="SUPFAM" id="SSF46565">
    <property type="entry name" value="Chaperone J-domain"/>
    <property type="match status" value="1"/>
</dbReference>
<keyword evidence="3 11" id="KW-0677">Repeat</keyword>
<evidence type="ECO:0000256" key="11">
    <source>
        <dbReference type="HAMAP-Rule" id="MF_01152"/>
    </source>
</evidence>
<dbReference type="NCBIfam" id="NF008035">
    <property type="entry name" value="PRK10767.1"/>
    <property type="match status" value="1"/>
</dbReference>
<evidence type="ECO:0000256" key="10">
    <source>
        <dbReference type="ARBA" id="ARBA00067609"/>
    </source>
</evidence>
<evidence type="ECO:0000259" key="13">
    <source>
        <dbReference type="PROSITE" id="PS50076"/>
    </source>
</evidence>
<feature type="binding site" evidence="11">
    <location>
        <position position="194"/>
    </location>
    <ligand>
        <name>Zn(2+)</name>
        <dbReference type="ChEBI" id="CHEBI:29105"/>
        <label>2</label>
    </ligand>
</feature>
<dbReference type="PANTHER" id="PTHR43096">
    <property type="entry name" value="DNAJ HOMOLOG 1, MITOCHONDRIAL-RELATED"/>
    <property type="match status" value="1"/>
</dbReference>
<accession>A0A7T7XNY3</accession>
<dbReference type="PROSITE" id="PS50076">
    <property type="entry name" value="DNAJ_2"/>
    <property type="match status" value="1"/>
</dbReference>
<dbReference type="InterPro" id="IPR001623">
    <property type="entry name" value="DnaJ_domain"/>
</dbReference>
<dbReference type="Proteomes" id="UP000595917">
    <property type="component" value="Chromosome"/>
</dbReference>
<dbReference type="PANTHER" id="PTHR43096:SF52">
    <property type="entry name" value="DNAJ HOMOLOG 1, MITOCHONDRIAL-RELATED"/>
    <property type="match status" value="1"/>
</dbReference>
<comment type="cofactor">
    <cofactor evidence="11">
        <name>Zn(2+)</name>
        <dbReference type="ChEBI" id="CHEBI:29105"/>
    </cofactor>
    <text evidence="11">Binds 2 Zn(2+) ions per monomer.</text>
</comment>
<feature type="binding site" evidence="11">
    <location>
        <position position="158"/>
    </location>
    <ligand>
        <name>Zn(2+)</name>
        <dbReference type="ChEBI" id="CHEBI:29105"/>
        <label>1</label>
    </ligand>
</feature>
<feature type="binding site" evidence="11">
    <location>
        <position position="155"/>
    </location>
    <ligand>
        <name>Zn(2+)</name>
        <dbReference type="ChEBI" id="CHEBI:29105"/>
        <label>1</label>
    </ligand>
</feature>
<comment type="subunit">
    <text evidence="11">Homodimer.</text>
</comment>
<evidence type="ECO:0000256" key="8">
    <source>
        <dbReference type="ARBA" id="ARBA00053423"/>
    </source>
</evidence>
<keyword evidence="1 11" id="KW-0235">DNA replication</keyword>
<feature type="repeat" description="CXXCXGXG motif" evidence="11">
    <location>
        <begin position="208"/>
        <end position="215"/>
    </location>
</feature>
<dbReference type="Pfam" id="PF00684">
    <property type="entry name" value="DnaJ_CXXCXGXG"/>
    <property type="match status" value="1"/>
</dbReference>
<feature type="binding site" evidence="11">
    <location>
        <position position="172"/>
    </location>
    <ligand>
        <name>Zn(2+)</name>
        <dbReference type="ChEBI" id="CHEBI:29105"/>
        <label>2</label>
    </ligand>
</feature>
<dbReference type="InterPro" id="IPR008971">
    <property type="entry name" value="HSP40/DnaJ_pept-bd"/>
</dbReference>
<dbReference type="CDD" id="cd10719">
    <property type="entry name" value="DnaJ_zf"/>
    <property type="match status" value="1"/>
</dbReference>
<feature type="binding site" evidence="11">
    <location>
        <position position="175"/>
    </location>
    <ligand>
        <name>Zn(2+)</name>
        <dbReference type="ChEBI" id="CHEBI:29105"/>
        <label>2</label>
    </ligand>
</feature>
<evidence type="ECO:0000256" key="2">
    <source>
        <dbReference type="ARBA" id="ARBA00022723"/>
    </source>
</evidence>
<proteinExistence type="inferred from homology"/>
<dbReference type="FunFam" id="2.10.230.10:FF:000002">
    <property type="entry name" value="Molecular chaperone DnaJ"/>
    <property type="match status" value="1"/>
</dbReference>
<feature type="binding site" evidence="11">
    <location>
        <position position="211"/>
    </location>
    <ligand>
        <name>Zn(2+)</name>
        <dbReference type="ChEBI" id="CHEBI:29105"/>
        <label>1</label>
    </ligand>
</feature>
<evidence type="ECO:0000256" key="6">
    <source>
        <dbReference type="ARBA" id="ARBA00023016"/>
    </source>
</evidence>
<feature type="zinc finger region" description="CR-type" evidence="12">
    <location>
        <begin position="142"/>
        <end position="220"/>
    </location>
</feature>
<dbReference type="FunFam" id="1.10.287.110:FF:000034">
    <property type="entry name" value="Chaperone protein DnaJ"/>
    <property type="match status" value="1"/>
</dbReference>
<dbReference type="KEGG" id="bhc:JFL75_02720"/>
<evidence type="ECO:0000256" key="3">
    <source>
        <dbReference type="ARBA" id="ARBA00022737"/>
    </source>
</evidence>
<dbReference type="GO" id="GO:0005524">
    <property type="term" value="F:ATP binding"/>
    <property type="evidence" value="ECO:0007669"/>
    <property type="project" value="InterPro"/>
</dbReference>
<dbReference type="InterPro" id="IPR001305">
    <property type="entry name" value="HSP_DnaJ_Cys-rich_dom"/>
</dbReference>
<dbReference type="PRINTS" id="PR00625">
    <property type="entry name" value="JDOMAIN"/>
</dbReference>
<name>A0A7T7XNY3_9SPIR</name>
<keyword evidence="16" id="KW-1185">Reference proteome</keyword>
<dbReference type="InterPro" id="IPR036869">
    <property type="entry name" value="J_dom_sf"/>
</dbReference>
<evidence type="ECO:0000313" key="15">
    <source>
        <dbReference type="EMBL" id="QQO09840.1"/>
    </source>
</evidence>
<keyword evidence="4 11" id="KW-0863">Zinc-finger</keyword>
<dbReference type="Pfam" id="PF01556">
    <property type="entry name" value="DnaJ_C"/>
    <property type="match status" value="1"/>
</dbReference>
<dbReference type="GO" id="GO:0031072">
    <property type="term" value="F:heat shock protein binding"/>
    <property type="evidence" value="ECO:0007669"/>
    <property type="project" value="InterPro"/>
</dbReference>
<dbReference type="CDD" id="cd10747">
    <property type="entry name" value="DnaJ_C"/>
    <property type="match status" value="1"/>
</dbReference>
<dbReference type="Pfam" id="PF00226">
    <property type="entry name" value="DnaJ"/>
    <property type="match status" value="1"/>
</dbReference>
<dbReference type="Gene3D" id="1.10.287.110">
    <property type="entry name" value="DnaJ domain"/>
    <property type="match status" value="1"/>
</dbReference>
<dbReference type="GO" id="GO:0006260">
    <property type="term" value="P:DNA replication"/>
    <property type="evidence" value="ECO:0007669"/>
    <property type="project" value="UniProtKB-KW"/>
</dbReference>
<dbReference type="Gene3D" id="2.60.260.20">
    <property type="entry name" value="Urease metallochaperone UreE, N-terminal domain"/>
    <property type="match status" value="2"/>
</dbReference>
<feature type="binding site" evidence="11">
    <location>
        <position position="208"/>
    </location>
    <ligand>
        <name>Zn(2+)</name>
        <dbReference type="ChEBI" id="CHEBI:29105"/>
        <label>1</label>
    </ligand>
</feature>
<dbReference type="GO" id="GO:0042026">
    <property type="term" value="P:protein refolding"/>
    <property type="evidence" value="ECO:0007669"/>
    <property type="project" value="TreeGrafter"/>
</dbReference>
<dbReference type="SUPFAM" id="SSF49493">
    <property type="entry name" value="HSP40/DnaJ peptide-binding domain"/>
    <property type="match status" value="2"/>
</dbReference>
<dbReference type="FunFam" id="2.60.260.20:FF:000005">
    <property type="entry name" value="Chaperone protein dnaJ 1, mitochondrial"/>
    <property type="match status" value="1"/>
</dbReference>
<dbReference type="CDD" id="cd06257">
    <property type="entry name" value="DnaJ"/>
    <property type="match status" value="1"/>
</dbReference>
<dbReference type="GO" id="GO:0051082">
    <property type="term" value="F:unfolded protein binding"/>
    <property type="evidence" value="ECO:0007669"/>
    <property type="project" value="UniProtKB-UniRule"/>
</dbReference>
<dbReference type="InterPro" id="IPR012724">
    <property type="entry name" value="DnaJ"/>
</dbReference>
<comment type="domain">
    <text evidence="11">The J domain is necessary and sufficient to stimulate DnaK ATPase activity. Zinc center 1 plays an important role in the autonomous, DnaK-independent chaperone activity of DnaJ. Zinc center 2 is essential for interaction with DnaK and for DnaJ activity.</text>
</comment>
<feature type="repeat" description="CXXCXGXG motif" evidence="11">
    <location>
        <begin position="172"/>
        <end position="179"/>
    </location>
</feature>
<dbReference type="PROSITE" id="PS00636">
    <property type="entry name" value="DNAJ_1"/>
    <property type="match status" value="1"/>
</dbReference>
<feature type="domain" description="CR-type" evidence="14">
    <location>
        <begin position="142"/>
        <end position="220"/>
    </location>
</feature>
<dbReference type="GO" id="GO:0008270">
    <property type="term" value="F:zinc ion binding"/>
    <property type="evidence" value="ECO:0007669"/>
    <property type="project" value="UniProtKB-UniRule"/>
</dbReference>
<evidence type="ECO:0000256" key="5">
    <source>
        <dbReference type="ARBA" id="ARBA00022833"/>
    </source>
</evidence>
<comment type="function">
    <text evidence="8 11">Participates actively in the response to hyperosmotic and heat shock by preventing the aggregation of stress-denatured proteins and by disaggregating proteins, also in an autonomous, DnaK-independent fashion. Unfolded proteins bind initially to DnaJ; upon interaction with the DnaJ-bound protein, DnaK hydrolyzes its bound ATP, resulting in the formation of a stable complex. GrpE releases ADP from DnaK; ATP binding to DnaK triggers the release of the substrate protein, thus completing the reaction cycle. Several rounds of ATP-dependent interactions between DnaJ, DnaK and GrpE are required for fully efficient folding. Also involved, together with DnaK and GrpE, in the DNA replication of plasmids through activation of initiation proteins.</text>
</comment>
<feature type="binding site" evidence="11">
    <location>
        <position position="197"/>
    </location>
    <ligand>
        <name>Zn(2+)</name>
        <dbReference type="ChEBI" id="CHEBI:29105"/>
        <label>2</label>
    </ligand>
</feature>
<feature type="repeat" description="CXXCXGXG motif" evidence="11">
    <location>
        <begin position="194"/>
        <end position="201"/>
    </location>
</feature>
<keyword evidence="7 11" id="KW-0143">Chaperone</keyword>
<dbReference type="InterPro" id="IPR036410">
    <property type="entry name" value="HSP_DnaJ_Cys-rich_dom_sf"/>
</dbReference>
<dbReference type="SMART" id="SM00271">
    <property type="entry name" value="DnaJ"/>
    <property type="match status" value="1"/>
</dbReference>
<evidence type="ECO:0000256" key="1">
    <source>
        <dbReference type="ARBA" id="ARBA00022705"/>
    </source>
</evidence>
<sequence>MAKRDYYEVLGLQKDASKDDIKKAYRKLAIQYHPDKNPGNKEAEEKFKEATEAYEILSDDQKKSAYDQFGFAGVEGMGGPSNAQDFASAFHGFEDIFGDFSGIFDTFFGGGRRSSGGGAGGVRQGANLRYDIEIPFKDAVFGTKVEIQYTRNEACAACKGTGAANGAGRKMCPTCSGTGQVRRSQGFFSVSTPCPTCGGEGYVIEQPCKECGGSGIQKKRQKIMVTIPAGVENGKRVVIPKQGDAGPNGGPPGDLYVFIRVKPHEYFERDGMDLYCAVPISITQAALGTELFVTTLEDKKIKVKIPSGVQNGKMLRIKNEGVPAGGRRGDMYIKLIVQIPTKLSKRGKELLEELSQTEGEVNSPKHISLSELSRN</sequence>
<feature type="domain" description="J" evidence="13">
    <location>
        <begin position="5"/>
        <end position="70"/>
    </location>
</feature>
<dbReference type="NCBIfam" id="TIGR02349">
    <property type="entry name" value="DnaJ_bact"/>
    <property type="match status" value="1"/>
</dbReference>
<dbReference type="AlphaFoldDB" id="A0A7T7XNY3"/>
<keyword evidence="5 11" id="KW-0862">Zinc</keyword>
<evidence type="ECO:0000256" key="9">
    <source>
        <dbReference type="ARBA" id="ARBA00061004"/>
    </source>
</evidence>
<keyword evidence="6 11" id="KW-0346">Stress response</keyword>
<organism evidence="15 16">
    <name type="scientific">Breznakiella homolactica</name>
    <dbReference type="NCBI Taxonomy" id="2798577"/>
    <lineage>
        <taxon>Bacteria</taxon>
        <taxon>Pseudomonadati</taxon>
        <taxon>Spirochaetota</taxon>
        <taxon>Spirochaetia</taxon>
        <taxon>Spirochaetales</taxon>
        <taxon>Breznakiellaceae</taxon>
        <taxon>Breznakiella</taxon>
    </lineage>
</organism>
<protein>
    <recommendedName>
        <fullName evidence="10 11">Chaperone protein DnaJ</fullName>
    </recommendedName>
</protein>
<dbReference type="SUPFAM" id="SSF57938">
    <property type="entry name" value="DnaJ/Hsp40 cysteine-rich domain"/>
    <property type="match status" value="1"/>
</dbReference>
<dbReference type="GO" id="GO:0009408">
    <property type="term" value="P:response to heat"/>
    <property type="evidence" value="ECO:0007669"/>
    <property type="project" value="InterPro"/>
</dbReference>
<dbReference type="PROSITE" id="PS51188">
    <property type="entry name" value="ZF_CR"/>
    <property type="match status" value="1"/>
</dbReference>
<evidence type="ECO:0000256" key="7">
    <source>
        <dbReference type="ARBA" id="ARBA00023186"/>
    </source>
</evidence>
<dbReference type="InterPro" id="IPR002939">
    <property type="entry name" value="DnaJ_C"/>
</dbReference>
<evidence type="ECO:0000313" key="16">
    <source>
        <dbReference type="Proteomes" id="UP000595917"/>
    </source>
</evidence>
<comment type="similarity">
    <text evidence="9 11">Belongs to the DnaJ family.</text>
</comment>
<evidence type="ECO:0000256" key="4">
    <source>
        <dbReference type="ARBA" id="ARBA00022771"/>
    </source>
</evidence>
<dbReference type="Gene3D" id="2.10.230.10">
    <property type="entry name" value="Heat shock protein DnaJ, cysteine-rich domain"/>
    <property type="match status" value="1"/>
</dbReference>
<dbReference type="InterPro" id="IPR018253">
    <property type="entry name" value="DnaJ_domain_CS"/>
</dbReference>
<keyword evidence="2 11" id="KW-0479">Metal-binding</keyword>
<evidence type="ECO:0000256" key="12">
    <source>
        <dbReference type="PROSITE-ProRule" id="PRU00546"/>
    </source>
</evidence>
<reference evidence="15" key="1">
    <citation type="submission" date="2021-01" db="EMBL/GenBank/DDBJ databases">
        <title>Description of Breznakiella homolactica.</title>
        <authorList>
            <person name="Song Y."/>
            <person name="Brune A."/>
        </authorList>
    </citation>
    <scope>NUCLEOTIDE SEQUENCE</scope>
    <source>
        <strain evidence="15">RmG30</strain>
    </source>
</reference>
<feature type="repeat" description="CXXCXGXG motif" evidence="11">
    <location>
        <begin position="155"/>
        <end position="162"/>
    </location>
</feature>